<protein>
    <submittedName>
        <fullName evidence="1">Uncharacterized protein</fullName>
    </submittedName>
</protein>
<gene>
    <name evidence="1" type="ORF">H2198_003736</name>
</gene>
<sequence>MSLPKDCQAWRRTTGKTPVTLERVTEKLPSTLKPKEVLIRIHAVSLNYRDVAMLNGTYPASVIERGIPGSDCAAEVVAIGSSVKIFKIGDHVAPTFDLINLKGTESEMACLGGDVDGVLRRYAIYDEEVLYRLPSNLSWEEVCRVYKPTGMIDPNTNIAFATNRFPLSRVLELLRGTVLIYQTQWTVAKSPSYKVVSPRSSMLSSFVKLNLCSGTGGVSMFALLLCLAAGIHPIITSSSDEKLKFALKQGPEGAIDGINYVSHPKWEEEARRLTNGQGVDIVVENAGQTTIAQSLDSIRRRGLVSMVGFLGGASSGQVPDLFYGVLMKSATLR</sequence>
<comment type="caution">
    <text evidence="1">The sequence shown here is derived from an EMBL/GenBank/DDBJ whole genome shotgun (WGS) entry which is preliminary data.</text>
</comment>
<dbReference type="EMBL" id="JAPDRQ010000051">
    <property type="protein sequence ID" value="KAJ9658452.1"/>
    <property type="molecule type" value="Genomic_DNA"/>
</dbReference>
<reference evidence="1" key="1">
    <citation type="submission" date="2022-10" db="EMBL/GenBank/DDBJ databases">
        <title>Culturing micro-colonial fungi from biological soil crusts in the Mojave desert and describing Neophaeococcomyces mojavensis, and introducing the new genera and species Taxawa tesnikishii.</title>
        <authorList>
            <person name="Kurbessoian T."/>
            <person name="Stajich J.E."/>
        </authorList>
    </citation>
    <scope>NUCLEOTIDE SEQUENCE</scope>
    <source>
        <strain evidence="1">JES_112</strain>
    </source>
</reference>
<evidence type="ECO:0000313" key="1">
    <source>
        <dbReference type="EMBL" id="KAJ9658452.1"/>
    </source>
</evidence>
<accession>A0ACC3AB50</accession>
<name>A0ACC3AB50_9EURO</name>
<dbReference type="Proteomes" id="UP001172386">
    <property type="component" value="Unassembled WGS sequence"/>
</dbReference>
<evidence type="ECO:0000313" key="2">
    <source>
        <dbReference type="Proteomes" id="UP001172386"/>
    </source>
</evidence>
<organism evidence="1 2">
    <name type="scientific">Neophaeococcomyces mojaviensis</name>
    <dbReference type="NCBI Taxonomy" id="3383035"/>
    <lineage>
        <taxon>Eukaryota</taxon>
        <taxon>Fungi</taxon>
        <taxon>Dikarya</taxon>
        <taxon>Ascomycota</taxon>
        <taxon>Pezizomycotina</taxon>
        <taxon>Eurotiomycetes</taxon>
        <taxon>Chaetothyriomycetidae</taxon>
        <taxon>Chaetothyriales</taxon>
        <taxon>Chaetothyriales incertae sedis</taxon>
        <taxon>Neophaeococcomyces</taxon>
    </lineage>
</organism>
<proteinExistence type="predicted"/>
<keyword evidence="2" id="KW-1185">Reference proteome</keyword>